<organism evidence="7 8">
    <name type="scientific">Halobacillus trueperi</name>
    <dbReference type="NCBI Taxonomy" id="156205"/>
    <lineage>
        <taxon>Bacteria</taxon>
        <taxon>Bacillati</taxon>
        <taxon>Bacillota</taxon>
        <taxon>Bacilli</taxon>
        <taxon>Bacillales</taxon>
        <taxon>Bacillaceae</taxon>
        <taxon>Halobacillus</taxon>
    </lineage>
</organism>
<dbReference type="Proteomes" id="UP000257032">
    <property type="component" value="Unassembled WGS sequence"/>
</dbReference>
<comment type="similarity">
    <text evidence="2 6">Belongs to the transposase mutator family.</text>
</comment>
<dbReference type="RefSeq" id="WP_181898758.1">
    <property type="nucleotide sequence ID" value="NZ_QTLC01000102.1"/>
</dbReference>
<feature type="non-terminal residue" evidence="7">
    <location>
        <position position="1"/>
    </location>
</feature>
<gene>
    <name evidence="7" type="ORF">DXT76_21645</name>
</gene>
<dbReference type="AlphaFoldDB" id="A0A3D8V943"/>
<evidence type="ECO:0000256" key="5">
    <source>
        <dbReference type="ARBA" id="ARBA00023172"/>
    </source>
</evidence>
<sequence length="200" mass="23252">REEMKNFFEVEHPELKNSKNGSYERILDTRYGRIDDLSVPRDRNGAFRTQLFDPYQRREKWLGETIIEMYSKGTSTREIGRFIERILGNSYSAATISNITEVVIEEMEKWHQRPLEKRYSVLYLDGTYVKLRRGDVESEVVYVVVGITETGIKEIISFRVGGKESSNGWREVLLDLYNRGIEEVLLGVFDGLPGLEEAMK</sequence>
<protein>
    <recommendedName>
        <fullName evidence="6">Mutator family transposase</fullName>
    </recommendedName>
</protein>
<feature type="non-terminal residue" evidence="7">
    <location>
        <position position="200"/>
    </location>
</feature>
<dbReference type="GO" id="GO:0006313">
    <property type="term" value="P:DNA transposition"/>
    <property type="evidence" value="ECO:0007669"/>
    <property type="project" value="UniProtKB-UniRule"/>
</dbReference>
<keyword evidence="5 6" id="KW-0233">DNA recombination</keyword>
<keyword evidence="3 6" id="KW-0815">Transposition</keyword>
<dbReference type="GO" id="GO:0004803">
    <property type="term" value="F:transposase activity"/>
    <property type="evidence" value="ECO:0007669"/>
    <property type="project" value="UniProtKB-UniRule"/>
</dbReference>
<keyword evidence="6" id="KW-0814">Transposable element</keyword>
<dbReference type="Pfam" id="PF00872">
    <property type="entry name" value="Transposase_mut"/>
    <property type="match status" value="1"/>
</dbReference>
<reference evidence="7 8" key="1">
    <citation type="submission" date="2018-08" db="EMBL/GenBank/DDBJ databases">
        <title>Genome sequence of strict halophilic Halobacillus trueperi SS1 isolated from Lunsu, a salty water body of North West Himalayas.</title>
        <authorList>
            <person name="Gupta S."/>
            <person name="Sharma P."/>
            <person name="Dev K."/>
            <person name="Baumler D."/>
            <person name="Sourirajan A."/>
        </authorList>
    </citation>
    <scope>NUCLEOTIDE SEQUENCE [LARGE SCALE GENOMIC DNA]</scope>
    <source>
        <strain evidence="7 8">SS1</strain>
    </source>
</reference>
<name>A0A3D8V943_9BACI</name>
<dbReference type="PANTHER" id="PTHR33217:SF8">
    <property type="entry name" value="MUTATOR FAMILY TRANSPOSASE"/>
    <property type="match status" value="1"/>
</dbReference>
<comment type="caution">
    <text evidence="7">The sequence shown here is derived from an EMBL/GenBank/DDBJ whole genome shotgun (WGS) entry which is preliminary data.</text>
</comment>
<evidence type="ECO:0000256" key="2">
    <source>
        <dbReference type="ARBA" id="ARBA00010961"/>
    </source>
</evidence>
<evidence type="ECO:0000256" key="3">
    <source>
        <dbReference type="ARBA" id="ARBA00022578"/>
    </source>
</evidence>
<evidence type="ECO:0000313" key="7">
    <source>
        <dbReference type="EMBL" id="RDY65916.1"/>
    </source>
</evidence>
<evidence type="ECO:0000256" key="6">
    <source>
        <dbReference type="RuleBase" id="RU365089"/>
    </source>
</evidence>
<dbReference type="EMBL" id="QTLC01000102">
    <property type="protein sequence ID" value="RDY65916.1"/>
    <property type="molecule type" value="Genomic_DNA"/>
</dbReference>
<dbReference type="PANTHER" id="PTHR33217">
    <property type="entry name" value="TRANSPOSASE FOR INSERTION SEQUENCE ELEMENT IS1081"/>
    <property type="match status" value="1"/>
</dbReference>
<accession>A0A3D8V943</accession>
<evidence type="ECO:0000256" key="1">
    <source>
        <dbReference type="ARBA" id="ARBA00002190"/>
    </source>
</evidence>
<dbReference type="InterPro" id="IPR001207">
    <property type="entry name" value="Transposase_mutator"/>
</dbReference>
<comment type="function">
    <text evidence="1 6">Required for the transposition of the insertion element.</text>
</comment>
<evidence type="ECO:0000313" key="8">
    <source>
        <dbReference type="Proteomes" id="UP000257032"/>
    </source>
</evidence>
<proteinExistence type="inferred from homology"/>
<keyword evidence="4 6" id="KW-0238">DNA-binding</keyword>
<dbReference type="GO" id="GO:0003677">
    <property type="term" value="F:DNA binding"/>
    <property type="evidence" value="ECO:0007669"/>
    <property type="project" value="UniProtKB-UniRule"/>
</dbReference>
<evidence type="ECO:0000256" key="4">
    <source>
        <dbReference type="ARBA" id="ARBA00023125"/>
    </source>
</evidence>